<keyword evidence="4" id="KW-0812">Transmembrane</keyword>
<feature type="domain" description="Malectin-like" evidence="13">
    <location>
        <begin position="71"/>
        <end position="375"/>
    </location>
</feature>
<evidence type="ECO:0000256" key="10">
    <source>
        <dbReference type="ARBA" id="ARBA00023136"/>
    </source>
</evidence>
<evidence type="ECO:0000256" key="5">
    <source>
        <dbReference type="ARBA" id="ARBA00022729"/>
    </source>
</evidence>
<comment type="caution">
    <text evidence="14">The sequence shown here is derived from an EMBL/GenBank/DDBJ whole genome shotgun (WGS) entry which is preliminary data.</text>
</comment>
<sequence length="474" mass="53686">MSFILLFICNLILLISAKNSPYVPADSIVRICCIPISDRRIPQPKFLLSNTSRVSIMDPDIPNACMSHNQVNYTFPVSPGPKFIRLHFYPVLYSDLNISKALFTASVGQFTLFRTSKSSYSRENFDADYNMKEYIVNIDGQALNITFTPSSDYSDTYGFVNRIDVVSMPLNLYIRDVRIPVVDYPPQFYMRNFTALETIYRLNVGGEFISPEDDTGMSRSWSTDDGYLNFNEIHAKTLKSNVAIKYSSQVQAYTAPAEIYATARTVTPNSNMTWSLPLDSSFCYLIRLHFCEIAEDYKEDLDRVFRVYIGNETNELQADVIHLNQGRGVPIFRDYVVNFSRHSESIQLLHVAILGNSSTGLRYDEGILNGLEIFRLSDHSNNLAGSNPFAAKKALQSSFKDPSKTVIIAFDIIVGIMQENAELQQNRGSVKPSWRVRVDGQVIPDIDEEHCIFVDNSDRNVGVEFSDIMEPVGR</sequence>
<dbReference type="GO" id="GO:0004714">
    <property type="term" value="F:transmembrane receptor protein tyrosine kinase activity"/>
    <property type="evidence" value="ECO:0007669"/>
    <property type="project" value="InterPro"/>
</dbReference>
<evidence type="ECO:0000259" key="13">
    <source>
        <dbReference type="Pfam" id="PF12819"/>
    </source>
</evidence>
<keyword evidence="5 12" id="KW-0732">Signal</keyword>
<evidence type="ECO:0000256" key="11">
    <source>
        <dbReference type="ARBA" id="ARBA00023180"/>
    </source>
</evidence>
<evidence type="ECO:0000256" key="4">
    <source>
        <dbReference type="ARBA" id="ARBA00022692"/>
    </source>
</evidence>
<evidence type="ECO:0000313" key="14">
    <source>
        <dbReference type="EMBL" id="KAF5745766.1"/>
    </source>
</evidence>
<dbReference type="AlphaFoldDB" id="A0A7J7DI79"/>
<keyword evidence="7 14" id="KW-0418">Kinase</keyword>
<name>A0A7J7DI79_TRIWF</name>
<evidence type="ECO:0000256" key="6">
    <source>
        <dbReference type="ARBA" id="ARBA00022741"/>
    </source>
</evidence>
<dbReference type="EMBL" id="JAAARO010000007">
    <property type="protein sequence ID" value="KAF5745766.1"/>
    <property type="molecule type" value="Genomic_DNA"/>
</dbReference>
<keyword evidence="14" id="KW-0675">Receptor</keyword>
<dbReference type="Gene3D" id="2.60.120.430">
    <property type="entry name" value="Galactose-binding lectin"/>
    <property type="match status" value="2"/>
</dbReference>
<evidence type="ECO:0000256" key="2">
    <source>
        <dbReference type="ARBA" id="ARBA00022527"/>
    </source>
</evidence>
<protein>
    <submittedName>
        <fullName evidence="14">Malectin/receptor-like protein kinase family protein</fullName>
    </submittedName>
</protein>
<evidence type="ECO:0000256" key="9">
    <source>
        <dbReference type="ARBA" id="ARBA00022989"/>
    </source>
</evidence>
<proteinExistence type="predicted"/>
<dbReference type="InParanoid" id="A0A7J7DI79"/>
<dbReference type="InterPro" id="IPR024788">
    <property type="entry name" value="Malectin-like_Carb-bd_dom"/>
</dbReference>
<feature type="chain" id="PRO_5029609197" evidence="12">
    <location>
        <begin position="18"/>
        <end position="474"/>
    </location>
</feature>
<dbReference type="Pfam" id="PF12819">
    <property type="entry name" value="Malectin_like"/>
    <property type="match status" value="1"/>
</dbReference>
<evidence type="ECO:0000256" key="12">
    <source>
        <dbReference type="SAM" id="SignalP"/>
    </source>
</evidence>
<dbReference type="GO" id="GO:0016020">
    <property type="term" value="C:membrane"/>
    <property type="evidence" value="ECO:0007669"/>
    <property type="project" value="UniProtKB-SubCell"/>
</dbReference>
<dbReference type="GO" id="GO:0004674">
    <property type="term" value="F:protein serine/threonine kinase activity"/>
    <property type="evidence" value="ECO:0007669"/>
    <property type="project" value="UniProtKB-KW"/>
</dbReference>
<dbReference type="FunFam" id="2.60.120.430:FF:000003">
    <property type="entry name" value="FERONIA receptor-like kinase"/>
    <property type="match status" value="1"/>
</dbReference>
<organism evidence="14 15">
    <name type="scientific">Tripterygium wilfordii</name>
    <name type="common">Thunder God vine</name>
    <dbReference type="NCBI Taxonomy" id="458696"/>
    <lineage>
        <taxon>Eukaryota</taxon>
        <taxon>Viridiplantae</taxon>
        <taxon>Streptophyta</taxon>
        <taxon>Embryophyta</taxon>
        <taxon>Tracheophyta</taxon>
        <taxon>Spermatophyta</taxon>
        <taxon>Magnoliopsida</taxon>
        <taxon>eudicotyledons</taxon>
        <taxon>Gunneridae</taxon>
        <taxon>Pentapetalae</taxon>
        <taxon>rosids</taxon>
        <taxon>fabids</taxon>
        <taxon>Celastrales</taxon>
        <taxon>Celastraceae</taxon>
        <taxon>Tripterygium</taxon>
    </lineage>
</organism>
<gene>
    <name evidence="14" type="ORF">HS088_TW07G01359</name>
</gene>
<comment type="subcellular location">
    <subcellularLocation>
        <location evidence="1">Membrane</location>
        <topology evidence="1">Single-pass type I membrane protein</topology>
    </subcellularLocation>
</comment>
<dbReference type="PANTHER" id="PTHR34590:SF15">
    <property type="entry name" value="PROTEIN KINASE DOMAIN-CONTAINING PROTEIN"/>
    <property type="match status" value="1"/>
</dbReference>
<accession>A0A7J7DI79</accession>
<evidence type="ECO:0000256" key="8">
    <source>
        <dbReference type="ARBA" id="ARBA00022840"/>
    </source>
</evidence>
<keyword evidence="8" id="KW-0067">ATP-binding</keyword>
<keyword evidence="6" id="KW-0547">Nucleotide-binding</keyword>
<keyword evidence="2" id="KW-0723">Serine/threonine-protein kinase</keyword>
<reference evidence="14 15" key="1">
    <citation type="journal article" date="2020" name="Nat. Commun.">
        <title>Genome of Tripterygium wilfordii and identification of cytochrome P450 involved in triptolide biosynthesis.</title>
        <authorList>
            <person name="Tu L."/>
            <person name="Su P."/>
            <person name="Zhang Z."/>
            <person name="Gao L."/>
            <person name="Wang J."/>
            <person name="Hu T."/>
            <person name="Zhou J."/>
            <person name="Zhang Y."/>
            <person name="Zhao Y."/>
            <person name="Liu Y."/>
            <person name="Song Y."/>
            <person name="Tong Y."/>
            <person name="Lu Y."/>
            <person name="Yang J."/>
            <person name="Xu C."/>
            <person name="Jia M."/>
            <person name="Peters R.J."/>
            <person name="Huang L."/>
            <person name="Gao W."/>
        </authorList>
    </citation>
    <scope>NUCLEOTIDE SEQUENCE [LARGE SCALE GENOMIC DNA]</scope>
    <source>
        <strain evidence="15">cv. XIE 37</strain>
        <tissue evidence="14">Leaf</tissue>
    </source>
</reference>
<evidence type="ECO:0000256" key="1">
    <source>
        <dbReference type="ARBA" id="ARBA00004479"/>
    </source>
</evidence>
<dbReference type="FunFam" id="2.60.120.430:FF:000007">
    <property type="entry name" value="FERONIA receptor-like kinase"/>
    <property type="match status" value="1"/>
</dbReference>
<keyword evidence="11" id="KW-0325">Glycoprotein</keyword>
<evidence type="ECO:0000313" key="15">
    <source>
        <dbReference type="Proteomes" id="UP000593562"/>
    </source>
</evidence>
<dbReference type="GO" id="GO:0005524">
    <property type="term" value="F:ATP binding"/>
    <property type="evidence" value="ECO:0007669"/>
    <property type="project" value="UniProtKB-KW"/>
</dbReference>
<dbReference type="PANTHER" id="PTHR34590">
    <property type="entry name" value="OS03G0124300 PROTEIN-RELATED"/>
    <property type="match status" value="1"/>
</dbReference>
<evidence type="ECO:0000256" key="3">
    <source>
        <dbReference type="ARBA" id="ARBA00022679"/>
    </source>
</evidence>
<feature type="signal peptide" evidence="12">
    <location>
        <begin position="1"/>
        <end position="17"/>
    </location>
</feature>
<dbReference type="InterPro" id="IPR045272">
    <property type="entry name" value="ANXUR1/2-like"/>
</dbReference>
<dbReference type="Proteomes" id="UP000593562">
    <property type="component" value="Unassembled WGS sequence"/>
</dbReference>
<keyword evidence="9" id="KW-1133">Transmembrane helix</keyword>
<keyword evidence="10" id="KW-0472">Membrane</keyword>
<keyword evidence="3" id="KW-0808">Transferase</keyword>
<keyword evidence="15" id="KW-1185">Reference proteome</keyword>
<evidence type="ECO:0000256" key="7">
    <source>
        <dbReference type="ARBA" id="ARBA00022777"/>
    </source>
</evidence>